<organism evidence="2 5">
    <name type="scientific">Curtobacterium pusillum</name>
    <dbReference type="NCBI Taxonomy" id="69373"/>
    <lineage>
        <taxon>Bacteria</taxon>
        <taxon>Bacillati</taxon>
        <taxon>Actinomycetota</taxon>
        <taxon>Actinomycetes</taxon>
        <taxon>Micrococcales</taxon>
        <taxon>Microbacteriaceae</taxon>
        <taxon>Curtobacterium</taxon>
    </lineage>
</organism>
<evidence type="ECO:0000313" key="3">
    <source>
        <dbReference type="EMBL" id="NUU13911.1"/>
    </source>
</evidence>
<name>A0AAW3TCT6_9MICO</name>
<dbReference type="InterPro" id="IPR009839">
    <property type="entry name" value="SseB_N"/>
</dbReference>
<dbReference type="AlphaFoldDB" id="A0AAW3TCT6"/>
<dbReference type="RefSeq" id="WP_175351397.1">
    <property type="nucleotide sequence ID" value="NZ_BAAAWQ010000001.1"/>
</dbReference>
<accession>A0AAW3TCT6</accession>
<evidence type="ECO:0000313" key="2">
    <source>
        <dbReference type="EMBL" id="MBA8991743.1"/>
    </source>
</evidence>
<keyword evidence="4" id="KW-1185">Reference proteome</keyword>
<gene>
    <name evidence="2" type="ORF">FHW23_003021</name>
    <name evidence="3" type="ORF">HP507_08710</name>
</gene>
<sequence length="129" mass="13073">MPGSSTPPSLIDEVQAASSGDVDFRGQLGTFVVAKVVVPSGAALDDGLGAFEPVTYAVGAATYVAVFTTLERASSLGDMVPYATTMSGLDVLRRVRPGGGVVIDPGSADGFQIDPEVVESIVASAPRNS</sequence>
<feature type="domain" description="SseB protein N-terminal" evidence="1">
    <location>
        <begin position="23"/>
        <end position="119"/>
    </location>
</feature>
<reference evidence="3 4" key="1">
    <citation type="submission" date="2020-05" db="EMBL/GenBank/DDBJ databases">
        <title>Genome Sequencing of Type Strains.</title>
        <authorList>
            <person name="Lemaire J.F."/>
            <person name="Inderbitzin P."/>
            <person name="Gregorio O.A."/>
            <person name="Collins S.B."/>
            <person name="Wespe N."/>
            <person name="Knight-Connoni V."/>
        </authorList>
    </citation>
    <scope>NUCLEOTIDE SEQUENCE [LARGE SCALE GENOMIC DNA]</scope>
    <source>
        <strain evidence="3 4">ATCC 19096</strain>
    </source>
</reference>
<evidence type="ECO:0000313" key="5">
    <source>
        <dbReference type="Proteomes" id="UP000590225"/>
    </source>
</evidence>
<dbReference type="Pfam" id="PF07179">
    <property type="entry name" value="SseB"/>
    <property type="match status" value="1"/>
</dbReference>
<reference evidence="2 5" key="2">
    <citation type="submission" date="2020-07" db="EMBL/GenBank/DDBJ databases">
        <title>Above-ground endophytic microbial communities from plants in different locations in the United States.</title>
        <authorList>
            <person name="Frank C."/>
        </authorList>
    </citation>
    <scope>NUCLEOTIDE SEQUENCE [LARGE SCALE GENOMIC DNA]</scope>
    <source>
        <strain evidence="2 5">WPL5_2</strain>
    </source>
</reference>
<protein>
    <recommendedName>
        <fullName evidence="1">SseB protein N-terminal domain-containing protein</fullName>
    </recommendedName>
</protein>
<comment type="caution">
    <text evidence="2">The sequence shown here is derived from an EMBL/GenBank/DDBJ whole genome shotgun (WGS) entry which is preliminary data.</text>
</comment>
<dbReference type="Proteomes" id="UP000573001">
    <property type="component" value="Unassembled WGS sequence"/>
</dbReference>
<dbReference type="Proteomes" id="UP000590225">
    <property type="component" value="Unassembled WGS sequence"/>
</dbReference>
<evidence type="ECO:0000259" key="1">
    <source>
        <dbReference type="Pfam" id="PF07179"/>
    </source>
</evidence>
<dbReference type="EMBL" id="JACGXP010000005">
    <property type="protein sequence ID" value="MBA8991743.1"/>
    <property type="molecule type" value="Genomic_DNA"/>
</dbReference>
<proteinExistence type="predicted"/>
<evidence type="ECO:0000313" key="4">
    <source>
        <dbReference type="Proteomes" id="UP000573001"/>
    </source>
</evidence>
<dbReference type="EMBL" id="JABMCE010000074">
    <property type="protein sequence ID" value="NUU13911.1"/>
    <property type="molecule type" value="Genomic_DNA"/>
</dbReference>